<dbReference type="Gene3D" id="1.10.510.10">
    <property type="entry name" value="Transferase(Phosphotransferase) domain 1"/>
    <property type="match status" value="1"/>
</dbReference>
<keyword evidence="3" id="KW-0808">Transferase</keyword>
<evidence type="ECO:0000256" key="6">
    <source>
        <dbReference type="ARBA" id="ARBA00022840"/>
    </source>
</evidence>
<evidence type="ECO:0000256" key="5">
    <source>
        <dbReference type="ARBA" id="ARBA00022777"/>
    </source>
</evidence>
<evidence type="ECO:0000256" key="1">
    <source>
        <dbReference type="ARBA" id="ARBA00010791"/>
    </source>
</evidence>
<dbReference type="SMART" id="SM00220">
    <property type="entry name" value="S_TKc"/>
    <property type="match status" value="1"/>
</dbReference>
<comment type="similarity">
    <text evidence="1">Belongs to the protein kinase superfamily. CAMK Ser/Thr protein kinase family. NIM1 subfamily.</text>
</comment>
<dbReference type="InterPro" id="IPR008271">
    <property type="entry name" value="Ser/Thr_kinase_AS"/>
</dbReference>
<protein>
    <recommendedName>
        <fullName evidence="8">Protein kinase domain-containing protein</fullName>
    </recommendedName>
</protein>
<accession>A0A9P6YKJ9</accession>
<dbReference type="InterPro" id="IPR000719">
    <property type="entry name" value="Prot_kinase_dom"/>
</dbReference>
<evidence type="ECO:0000256" key="7">
    <source>
        <dbReference type="PROSITE-ProRule" id="PRU10141"/>
    </source>
</evidence>
<dbReference type="Proteomes" id="UP000717996">
    <property type="component" value="Unassembled WGS sequence"/>
</dbReference>
<keyword evidence="6 7" id="KW-0067">ATP-binding</keyword>
<dbReference type="GO" id="GO:0005737">
    <property type="term" value="C:cytoplasm"/>
    <property type="evidence" value="ECO:0007669"/>
    <property type="project" value="TreeGrafter"/>
</dbReference>
<dbReference type="InterPro" id="IPR011009">
    <property type="entry name" value="Kinase-like_dom_sf"/>
</dbReference>
<evidence type="ECO:0000313" key="10">
    <source>
        <dbReference type="Proteomes" id="UP000717996"/>
    </source>
</evidence>
<dbReference type="GO" id="GO:0035556">
    <property type="term" value="P:intracellular signal transduction"/>
    <property type="evidence" value="ECO:0007669"/>
    <property type="project" value="TreeGrafter"/>
</dbReference>
<feature type="binding site" evidence="7">
    <location>
        <position position="68"/>
    </location>
    <ligand>
        <name>ATP</name>
        <dbReference type="ChEBI" id="CHEBI:30616"/>
    </ligand>
</feature>
<dbReference type="Pfam" id="PF00069">
    <property type="entry name" value="Pkinase"/>
    <property type="match status" value="1"/>
</dbReference>
<evidence type="ECO:0000256" key="3">
    <source>
        <dbReference type="ARBA" id="ARBA00022679"/>
    </source>
</evidence>
<evidence type="ECO:0000313" key="9">
    <source>
        <dbReference type="EMBL" id="KAG1550917.1"/>
    </source>
</evidence>
<organism evidence="9 10">
    <name type="scientific">Rhizopus oryzae</name>
    <name type="common">Mucormycosis agent</name>
    <name type="synonym">Rhizopus arrhizus var. delemar</name>
    <dbReference type="NCBI Taxonomy" id="64495"/>
    <lineage>
        <taxon>Eukaryota</taxon>
        <taxon>Fungi</taxon>
        <taxon>Fungi incertae sedis</taxon>
        <taxon>Mucoromycota</taxon>
        <taxon>Mucoromycotina</taxon>
        <taxon>Mucoromycetes</taxon>
        <taxon>Mucorales</taxon>
        <taxon>Mucorineae</taxon>
        <taxon>Rhizopodaceae</taxon>
        <taxon>Rhizopus</taxon>
    </lineage>
</organism>
<evidence type="ECO:0000256" key="4">
    <source>
        <dbReference type="ARBA" id="ARBA00022741"/>
    </source>
</evidence>
<keyword evidence="2" id="KW-0723">Serine/threonine-protein kinase</keyword>
<dbReference type="InterPro" id="IPR017441">
    <property type="entry name" value="Protein_kinase_ATP_BS"/>
</dbReference>
<dbReference type="SUPFAM" id="SSF56112">
    <property type="entry name" value="Protein kinase-like (PK-like)"/>
    <property type="match status" value="1"/>
</dbReference>
<dbReference type="PANTHER" id="PTHR24346">
    <property type="entry name" value="MAP/MICROTUBULE AFFINITY-REGULATING KINASE"/>
    <property type="match status" value="1"/>
</dbReference>
<proteinExistence type="inferred from homology"/>
<keyword evidence="5" id="KW-0418">Kinase</keyword>
<comment type="caution">
    <text evidence="9">The sequence shown here is derived from an EMBL/GenBank/DDBJ whole genome shotgun (WGS) entry which is preliminary data.</text>
</comment>
<evidence type="ECO:0000259" key="8">
    <source>
        <dbReference type="PROSITE" id="PS50011"/>
    </source>
</evidence>
<keyword evidence="4 7" id="KW-0547">Nucleotide-binding</keyword>
<dbReference type="PROSITE" id="PS50011">
    <property type="entry name" value="PROTEIN_KINASE_DOM"/>
    <property type="match status" value="1"/>
</dbReference>
<sequence length="614" mass="70540">MPFLTYLVRRTHQQQQQQTMNKRSMTLPIIKKKKEIGDYILGKTIGRGASGRVKLGVHKQTGEKVAIKMISRSQLSASSITSKSVQRELAVLQLLHHPNLVDLRQVLQDTSYVYFVMEYCEGGELFHYLAQRGRLHETEARLLFIQLITALNWCHAHHISHRDLKPENILLDKDKQNIKIADFGMAALQPLDTLLKTSCGSPHYASPEIIRGKRYHGPATDVWSCGVILYAMVTGHLPFDDEHMSKLLTKIKCGKYRNLPDYLSVDVKDLIQRMLVVDANQRMNMSEILVHPWLNNQSFLGTELRFLQPNKFKLCPLDDPDLNKSMHASVLEGRIWETLKVLWRDKTEQDLMNSLSTEGANVQKLTCKLLQERSSRLEQQDDSNNKNNCSSVSLPLQRSCTNDLPMTPPFGKDSLDSRDSFSFDTYLPPTPKSTMTFQVENILNILNDGPKAEAANTFIMTKAIETTLKISTTEKSIWNICSKESSWWEKTCDYFKVPEKVISIECLAKHECEVAGKLHQVLEECFRGKLSGRMYPYEKIVWNGMMKTSNSTFEFTCQMNRTCQRMKIDFILSKGDIYLFSASLKDLVYYLNKYENESDWVTKINGWSNNHLIL</sequence>
<dbReference type="GO" id="GO:0004674">
    <property type="term" value="F:protein serine/threonine kinase activity"/>
    <property type="evidence" value="ECO:0007669"/>
    <property type="project" value="UniProtKB-KW"/>
</dbReference>
<dbReference type="PANTHER" id="PTHR24346:SF82">
    <property type="entry name" value="KP78A-RELATED"/>
    <property type="match status" value="1"/>
</dbReference>
<evidence type="ECO:0000256" key="2">
    <source>
        <dbReference type="ARBA" id="ARBA00022527"/>
    </source>
</evidence>
<name>A0A9P6YKJ9_RHIOR</name>
<dbReference type="PROSITE" id="PS00107">
    <property type="entry name" value="PROTEIN_KINASE_ATP"/>
    <property type="match status" value="1"/>
</dbReference>
<dbReference type="AlphaFoldDB" id="A0A9P6YKJ9"/>
<reference evidence="9" key="1">
    <citation type="journal article" date="2020" name="Microb. Genom.">
        <title>Genetic diversity of clinical and environmental Mucorales isolates obtained from an investigation of mucormycosis cases among solid organ transplant recipients.</title>
        <authorList>
            <person name="Nguyen M.H."/>
            <person name="Kaul D."/>
            <person name="Muto C."/>
            <person name="Cheng S.J."/>
            <person name="Richter R.A."/>
            <person name="Bruno V.M."/>
            <person name="Liu G."/>
            <person name="Beyhan S."/>
            <person name="Sundermann A.J."/>
            <person name="Mounaud S."/>
            <person name="Pasculle A.W."/>
            <person name="Nierman W.C."/>
            <person name="Driscoll E."/>
            <person name="Cumbie R."/>
            <person name="Clancy C.J."/>
            <person name="Dupont C.L."/>
        </authorList>
    </citation>
    <scope>NUCLEOTIDE SEQUENCE</scope>
    <source>
        <strain evidence="9">GL16</strain>
    </source>
</reference>
<dbReference type="FunFam" id="3.30.200.20:FF:000003">
    <property type="entry name" value="Non-specific serine/threonine protein kinase"/>
    <property type="match status" value="1"/>
</dbReference>
<dbReference type="OrthoDB" id="504170at2759"/>
<feature type="domain" description="Protein kinase" evidence="8">
    <location>
        <begin position="39"/>
        <end position="294"/>
    </location>
</feature>
<dbReference type="PROSITE" id="PS00108">
    <property type="entry name" value="PROTEIN_KINASE_ST"/>
    <property type="match status" value="1"/>
</dbReference>
<dbReference type="EMBL" id="JAANIT010000180">
    <property type="protein sequence ID" value="KAG1550917.1"/>
    <property type="molecule type" value="Genomic_DNA"/>
</dbReference>
<dbReference type="FunFam" id="1.10.510.10:FF:000956">
    <property type="entry name" value="CAMK family protein kinase"/>
    <property type="match status" value="1"/>
</dbReference>
<dbReference type="GO" id="GO:0005524">
    <property type="term" value="F:ATP binding"/>
    <property type="evidence" value="ECO:0007669"/>
    <property type="project" value="UniProtKB-UniRule"/>
</dbReference>
<gene>
    <name evidence="9" type="ORF">G6F51_002174</name>
</gene>